<gene>
    <name evidence="2" type="ORF">O4213_05510</name>
</gene>
<dbReference type="RefSeq" id="WP_143695963.1">
    <property type="nucleotide sequence ID" value="NZ_JAPWIE010000002.1"/>
</dbReference>
<evidence type="ECO:0000313" key="2">
    <source>
        <dbReference type="EMBL" id="MCZ4549428.1"/>
    </source>
</evidence>
<accession>A0ABT4MQZ8</accession>
<name>A0ABT4MQZ8_GORRU</name>
<comment type="caution">
    <text evidence="2">The sequence shown here is derived from an EMBL/GenBank/DDBJ whole genome shotgun (WGS) entry which is preliminary data.</text>
</comment>
<proteinExistence type="predicted"/>
<sequence length="59" mass="5782">MSASLCGSPTRIAAADAAVPTARRGGTARLTVMVTVPPLDRTSPSSPAGGSDDAQTGAR</sequence>
<organism evidence="2 3">
    <name type="scientific">Gordonia rubripertincta</name>
    <name type="common">Rhodococcus corallinus</name>
    <dbReference type="NCBI Taxonomy" id="36822"/>
    <lineage>
        <taxon>Bacteria</taxon>
        <taxon>Bacillati</taxon>
        <taxon>Actinomycetota</taxon>
        <taxon>Actinomycetes</taxon>
        <taxon>Mycobacteriales</taxon>
        <taxon>Gordoniaceae</taxon>
        <taxon>Gordonia</taxon>
    </lineage>
</organism>
<dbReference type="Proteomes" id="UP001067235">
    <property type="component" value="Unassembled WGS sequence"/>
</dbReference>
<evidence type="ECO:0000256" key="1">
    <source>
        <dbReference type="SAM" id="MobiDB-lite"/>
    </source>
</evidence>
<dbReference type="EMBL" id="JAPWIE010000002">
    <property type="protein sequence ID" value="MCZ4549428.1"/>
    <property type="molecule type" value="Genomic_DNA"/>
</dbReference>
<reference evidence="2" key="1">
    <citation type="submission" date="2022-12" db="EMBL/GenBank/DDBJ databases">
        <authorList>
            <person name="Krivoruchko A.V."/>
            <person name="Elkin A."/>
        </authorList>
    </citation>
    <scope>NUCLEOTIDE SEQUENCE</scope>
    <source>
        <strain evidence="2">IEGM 1388</strain>
    </source>
</reference>
<protein>
    <submittedName>
        <fullName evidence="2">Uncharacterized protein</fullName>
    </submittedName>
</protein>
<evidence type="ECO:0000313" key="3">
    <source>
        <dbReference type="Proteomes" id="UP001067235"/>
    </source>
</evidence>
<feature type="region of interest" description="Disordered" evidence="1">
    <location>
        <begin position="37"/>
        <end position="59"/>
    </location>
</feature>
<keyword evidence="3" id="KW-1185">Reference proteome</keyword>